<evidence type="ECO:0000313" key="10">
    <source>
        <dbReference type="Proteomes" id="UP000002016"/>
    </source>
</evidence>
<reference evidence="9 10" key="2">
    <citation type="journal article" date="2009" name="Proc. Natl. Acad. Sci. U.S.A.">
        <title>On the chimeric nature, thermophilic origin, and phylogenetic placement of the Thermotogales.</title>
        <authorList>
            <person name="Zhaxybayeva O."/>
            <person name="Swithers K.S."/>
            <person name="Lapierre P."/>
            <person name="Fournier G.P."/>
            <person name="Bickhart D.M."/>
            <person name="DeBoy R.T."/>
            <person name="Nelson K.E."/>
            <person name="Nesbo C.L."/>
            <person name="Doolittle W.F."/>
            <person name="Gogarten J.P."/>
            <person name="Noll K.M."/>
        </authorList>
    </citation>
    <scope>NUCLEOTIDE SEQUENCE [LARGE SCALE GENOMIC DNA]</scope>
    <source>
        <strain evidence="10">ATCC BAA-301 / DSM 14385 / NBRC 107922 / TMO</strain>
    </source>
</reference>
<evidence type="ECO:0000256" key="5">
    <source>
        <dbReference type="ARBA" id="ARBA00022692"/>
    </source>
</evidence>
<feature type="transmembrane region" description="Helical" evidence="8">
    <location>
        <begin position="126"/>
        <end position="150"/>
    </location>
</feature>
<dbReference type="Pfam" id="PF01594">
    <property type="entry name" value="AI-2E_transport"/>
    <property type="match status" value="1"/>
</dbReference>
<keyword evidence="10" id="KW-1185">Reference proteome</keyword>
<reference evidence="9 10" key="1">
    <citation type="submission" date="2007-08" db="EMBL/GenBank/DDBJ databases">
        <title>Complete sequence of Thermotoga lettingae TMO.</title>
        <authorList>
            <consortium name="US DOE Joint Genome Institute"/>
            <person name="Copeland A."/>
            <person name="Lucas S."/>
            <person name="Lapidus A."/>
            <person name="Barry K."/>
            <person name="Glavina del Rio T."/>
            <person name="Dalin E."/>
            <person name="Tice H."/>
            <person name="Pitluck S."/>
            <person name="Foster B."/>
            <person name="Bruce D."/>
            <person name="Schmutz J."/>
            <person name="Larimer F."/>
            <person name="Land M."/>
            <person name="Hauser L."/>
            <person name="Kyrpides N."/>
            <person name="Mikhailova N."/>
            <person name="Nelson K."/>
            <person name="Gogarten J.P."/>
            <person name="Noll K."/>
            <person name="Richardson P."/>
        </authorList>
    </citation>
    <scope>NUCLEOTIDE SEQUENCE [LARGE SCALE GENOMIC DNA]</scope>
    <source>
        <strain evidence="10">ATCC BAA-301 / DSM 14385 / NBRC 107922 / TMO</strain>
    </source>
</reference>
<evidence type="ECO:0000256" key="1">
    <source>
        <dbReference type="ARBA" id="ARBA00004651"/>
    </source>
</evidence>
<gene>
    <name evidence="9" type="ordered locus">Tlet_0304</name>
</gene>
<sequence>MKDGILVLFYLILFLLLTKLSPFIMTALMLGVYLSIIVDFVARFFARFLHGKISRILANVTVLGVIAYSIGNFFPVIINEAKKVFSEIEKIQITFEDVSIPDWILSFLTNLGKSFSDIALTIVNKLLGYVPSLITALVIVVITTLIVGNLKKVVSKKLDKLFPENPEKGIYFAKTTYREFERFVAGQVLVAAFVGFFVGVMSLIFKIPSAIFLGVLAFITDFIPYLGVIISAIPLLMLGFASHGLKGLIIGVLILLSANQLEMWFLAPKIQSNALKIHWFFILIAILLFGDVIGFGGIFVALPTLIYVKNFWNQYVSKSPH</sequence>
<dbReference type="GO" id="GO:0005886">
    <property type="term" value="C:plasma membrane"/>
    <property type="evidence" value="ECO:0007669"/>
    <property type="project" value="UniProtKB-SubCell"/>
</dbReference>
<dbReference type="EMBL" id="CP000812">
    <property type="protein sequence ID" value="ABV32874.1"/>
    <property type="molecule type" value="Genomic_DNA"/>
</dbReference>
<evidence type="ECO:0000256" key="3">
    <source>
        <dbReference type="ARBA" id="ARBA00022448"/>
    </source>
</evidence>
<evidence type="ECO:0000256" key="8">
    <source>
        <dbReference type="SAM" id="Phobius"/>
    </source>
</evidence>
<evidence type="ECO:0008006" key="11">
    <source>
        <dbReference type="Google" id="ProtNLM"/>
    </source>
</evidence>
<keyword evidence="3" id="KW-0813">Transport</keyword>
<organism evidence="9 10">
    <name type="scientific">Pseudothermotoga lettingae (strain ATCC BAA-301 / DSM 14385 / NBRC 107922 / TMO)</name>
    <name type="common">Thermotoga lettingae</name>
    <dbReference type="NCBI Taxonomy" id="416591"/>
    <lineage>
        <taxon>Bacteria</taxon>
        <taxon>Thermotogati</taxon>
        <taxon>Thermotogota</taxon>
        <taxon>Thermotogae</taxon>
        <taxon>Thermotogales</taxon>
        <taxon>Thermotogaceae</taxon>
        <taxon>Pseudothermotoga</taxon>
    </lineage>
</organism>
<feature type="transmembrane region" description="Helical" evidence="8">
    <location>
        <begin position="56"/>
        <end position="78"/>
    </location>
</feature>
<accession>A8F3Z0</accession>
<dbReference type="PANTHER" id="PTHR21716">
    <property type="entry name" value="TRANSMEMBRANE PROTEIN"/>
    <property type="match status" value="1"/>
</dbReference>
<name>A8F3Z0_PSELT</name>
<feature type="transmembrane region" description="Helical" evidence="8">
    <location>
        <begin position="183"/>
        <end position="205"/>
    </location>
</feature>
<dbReference type="GO" id="GO:0055085">
    <property type="term" value="P:transmembrane transport"/>
    <property type="evidence" value="ECO:0007669"/>
    <property type="project" value="TreeGrafter"/>
</dbReference>
<feature type="transmembrane region" description="Helical" evidence="8">
    <location>
        <begin position="30"/>
        <end position="49"/>
    </location>
</feature>
<comment type="similarity">
    <text evidence="2">Belongs to the autoinducer-2 exporter (AI-2E) (TC 2.A.86) family.</text>
</comment>
<dbReference type="STRING" id="416591.Tlet_0304"/>
<evidence type="ECO:0000256" key="6">
    <source>
        <dbReference type="ARBA" id="ARBA00022989"/>
    </source>
</evidence>
<dbReference type="KEGG" id="tle:Tlet_0304"/>
<dbReference type="InterPro" id="IPR002549">
    <property type="entry name" value="AI-2E-like"/>
</dbReference>
<feature type="transmembrane region" description="Helical" evidence="8">
    <location>
        <begin position="211"/>
        <end position="236"/>
    </location>
</feature>
<evidence type="ECO:0000313" key="9">
    <source>
        <dbReference type="EMBL" id="ABV32874.1"/>
    </source>
</evidence>
<feature type="transmembrane region" description="Helical" evidence="8">
    <location>
        <begin position="279"/>
        <end position="308"/>
    </location>
</feature>
<dbReference type="HOGENOM" id="CLU_031275_8_3_0"/>
<evidence type="ECO:0000256" key="7">
    <source>
        <dbReference type="ARBA" id="ARBA00023136"/>
    </source>
</evidence>
<evidence type="ECO:0000256" key="4">
    <source>
        <dbReference type="ARBA" id="ARBA00022475"/>
    </source>
</evidence>
<keyword evidence="6 8" id="KW-1133">Transmembrane helix</keyword>
<protein>
    <recommendedName>
        <fullName evidence="11">Permease</fullName>
    </recommendedName>
</protein>
<keyword evidence="5 8" id="KW-0812">Transmembrane</keyword>
<proteinExistence type="inferred from homology"/>
<keyword evidence="4" id="KW-1003">Cell membrane</keyword>
<comment type="subcellular location">
    <subcellularLocation>
        <location evidence="1">Cell membrane</location>
        <topology evidence="1">Multi-pass membrane protein</topology>
    </subcellularLocation>
</comment>
<keyword evidence="7 8" id="KW-0472">Membrane</keyword>
<dbReference type="AlphaFoldDB" id="A8F3Z0"/>
<dbReference type="PANTHER" id="PTHR21716:SF53">
    <property type="entry name" value="PERMEASE PERM-RELATED"/>
    <property type="match status" value="1"/>
</dbReference>
<dbReference type="eggNOG" id="COG0628">
    <property type="taxonomic scope" value="Bacteria"/>
</dbReference>
<evidence type="ECO:0000256" key="2">
    <source>
        <dbReference type="ARBA" id="ARBA00009773"/>
    </source>
</evidence>
<dbReference type="Proteomes" id="UP000002016">
    <property type="component" value="Chromosome"/>
</dbReference>